<feature type="domain" description="Nin one binding (NOB1) Zn-ribbon-like" evidence="9">
    <location>
        <begin position="302"/>
        <end position="373"/>
    </location>
</feature>
<dbReference type="Proteomes" id="UP001448207">
    <property type="component" value="Unassembled WGS sequence"/>
</dbReference>
<reference evidence="11 12" key="1">
    <citation type="submission" date="2024-04" db="EMBL/GenBank/DDBJ databases">
        <title>Symmetric and asymmetric DNA N6-adenine methylation regulates different biological responses in Mucorales.</title>
        <authorList>
            <consortium name="Lawrence Berkeley National Laboratory"/>
            <person name="Lax C."/>
            <person name="Mondo S.J."/>
            <person name="Osorio-Concepcion M."/>
            <person name="Muszewska A."/>
            <person name="Corrochano-Luque M."/>
            <person name="Gutierrez G."/>
            <person name="Riley R."/>
            <person name="Lipzen A."/>
            <person name="Guo J."/>
            <person name="Hundley H."/>
            <person name="Amirebrahimi M."/>
            <person name="Ng V."/>
            <person name="Lorenzo-Gutierrez D."/>
            <person name="Binder U."/>
            <person name="Yang J."/>
            <person name="Song Y."/>
            <person name="Canovas D."/>
            <person name="Navarro E."/>
            <person name="Freitag M."/>
            <person name="Gabaldon T."/>
            <person name="Grigoriev I.V."/>
            <person name="Corrochano L.M."/>
            <person name="Nicolas F.E."/>
            <person name="Garre V."/>
        </authorList>
    </citation>
    <scope>NUCLEOTIDE SEQUENCE [LARGE SCALE GENOMIC DNA]</scope>
    <source>
        <strain evidence="11 12">L51</strain>
    </source>
</reference>
<proteinExistence type="inferred from homology"/>
<evidence type="ECO:0000256" key="3">
    <source>
        <dbReference type="ARBA" id="ARBA00022723"/>
    </source>
</evidence>
<dbReference type="PANTHER" id="PTHR12814:SF2">
    <property type="entry name" value="RNA-BINDING PROTEIN NOB1"/>
    <property type="match status" value="1"/>
</dbReference>
<evidence type="ECO:0000259" key="9">
    <source>
        <dbReference type="Pfam" id="PF08772"/>
    </source>
</evidence>
<evidence type="ECO:0000256" key="8">
    <source>
        <dbReference type="SAM" id="MobiDB-lite"/>
    </source>
</evidence>
<dbReference type="InterPro" id="IPR017117">
    <property type="entry name" value="Nob1_euk"/>
</dbReference>
<comment type="function">
    <text evidence="7">Required for the synthesis of 40S ribosome subunits. Has a role in processing 20S pre-rRNA into the mature 18S rRNA, where it is required for cleavage at the 3' end of the mature 18S rRNA (D-site). Accompanies the 20S pre-rRNA from the nucleus to the cytoplasm.</text>
</comment>
<evidence type="ECO:0000256" key="1">
    <source>
        <dbReference type="ARBA" id="ARBA00005858"/>
    </source>
</evidence>
<feature type="compositionally biased region" description="Low complexity" evidence="8">
    <location>
        <begin position="172"/>
        <end position="184"/>
    </location>
</feature>
<evidence type="ECO:0000256" key="6">
    <source>
        <dbReference type="ARBA" id="ARBA00023242"/>
    </source>
</evidence>
<protein>
    <recommendedName>
        <fullName evidence="7">20S-pre-rRNA D-site endonuclease NOB1</fullName>
    </recommendedName>
</protein>
<dbReference type="PIRSF" id="PIRSF037125">
    <property type="entry name" value="D-site_20S_pre-rRNA_nuclease"/>
    <property type="match status" value="1"/>
</dbReference>
<keyword evidence="3 7" id="KW-0479">Metal-binding</keyword>
<sequence>MAAIDQPTKNTADHFGSEEPKIKTLVIDTNAIINGISLRNLAEEFYTCPEVMVEIRSSHSRDFLTRLPFEIQIEQPSEESMKAVVEFSKKTGDYASLSIPDIKVLALAHTFAMKAPGHEEIRSEPLKTRPAGSLPSAPPPPPTKKQLNAEPEPEADDDGWEIATSKKKGPAKKGPTPKKTNTPAAPQPVKKETDEPVKEKTNESAKEEVKESVKEEDPVEYLVQSVDDIIIDENIDEDDSDAGDWITPENVGEFQAAQLGVTPEEMRKPKKMEVACVTSDFAMQNVLLQMNMNLVSAGGHRIKKVRNWVLRCHACFTVTTDMEKKFCPKCGNASLMRVSCSTNNKGQIVYYLKRNYNYNLRGTKYDIPNPKGGRQVNNLVLREDQNEYVKATRGHQKKKLVDLFDPDFTPIYGKMETRTPGNNMYGTDVIGFGRKNPNATNKRTGRKK</sequence>
<comment type="similarity">
    <text evidence="1 7">Belongs to the NOB1 family.</text>
</comment>
<feature type="compositionally biased region" description="Acidic residues" evidence="8">
    <location>
        <begin position="151"/>
        <end position="160"/>
    </location>
</feature>
<evidence type="ECO:0000259" key="10">
    <source>
        <dbReference type="Pfam" id="PF17146"/>
    </source>
</evidence>
<organism evidence="11 12">
    <name type="scientific">Phycomyces blakesleeanus</name>
    <dbReference type="NCBI Taxonomy" id="4837"/>
    <lineage>
        <taxon>Eukaryota</taxon>
        <taxon>Fungi</taxon>
        <taxon>Fungi incertae sedis</taxon>
        <taxon>Mucoromycota</taxon>
        <taxon>Mucoromycotina</taxon>
        <taxon>Mucoromycetes</taxon>
        <taxon>Mucorales</taxon>
        <taxon>Phycomycetaceae</taxon>
        <taxon>Phycomyces</taxon>
    </lineage>
</organism>
<accession>A0ABR3B8Q4</accession>
<dbReference type="Pfam" id="PF17146">
    <property type="entry name" value="PIN_6"/>
    <property type="match status" value="1"/>
</dbReference>
<feature type="domain" description="Ribonuclease PIN" evidence="10">
    <location>
        <begin position="25"/>
        <end position="110"/>
    </location>
</feature>
<evidence type="ECO:0000256" key="7">
    <source>
        <dbReference type="PIRNR" id="PIRNR037125"/>
    </source>
</evidence>
<keyword evidence="4" id="KW-0378">Hydrolase</keyword>
<evidence type="ECO:0000256" key="4">
    <source>
        <dbReference type="ARBA" id="ARBA00022801"/>
    </source>
</evidence>
<dbReference type="InterPro" id="IPR039907">
    <property type="entry name" value="NOB1"/>
</dbReference>
<dbReference type="InterPro" id="IPR014881">
    <property type="entry name" value="NOB1_Zn-bd"/>
</dbReference>
<keyword evidence="2" id="KW-0540">Nuclease</keyword>
<feature type="region of interest" description="Disordered" evidence="8">
    <location>
        <begin position="425"/>
        <end position="448"/>
    </location>
</feature>
<dbReference type="Gene3D" id="6.20.210.10">
    <property type="entry name" value="Nin one binding (NOB1), Zn-ribbon-like"/>
    <property type="match status" value="1"/>
</dbReference>
<feature type="compositionally biased region" description="Basic and acidic residues" evidence="8">
    <location>
        <begin position="189"/>
        <end position="216"/>
    </location>
</feature>
<evidence type="ECO:0000313" key="11">
    <source>
        <dbReference type="EMBL" id="KAL0092044.1"/>
    </source>
</evidence>
<evidence type="ECO:0000256" key="2">
    <source>
        <dbReference type="ARBA" id="ARBA00022722"/>
    </source>
</evidence>
<dbReference type="PANTHER" id="PTHR12814">
    <property type="entry name" value="RNA-BINDING PROTEIN NOB1"/>
    <property type="match status" value="1"/>
</dbReference>
<gene>
    <name evidence="11" type="ORF">J3Q64DRAFT_1674286</name>
</gene>
<keyword evidence="6 7" id="KW-0539">Nucleus</keyword>
<evidence type="ECO:0000256" key="5">
    <source>
        <dbReference type="ARBA" id="ARBA00022833"/>
    </source>
</evidence>
<keyword evidence="12" id="KW-1185">Reference proteome</keyword>
<dbReference type="Gene3D" id="3.40.50.1010">
    <property type="entry name" value="5'-nuclease"/>
    <property type="match status" value="1"/>
</dbReference>
<dbReference type="InterPro" id="IPR036283">
    <property type="entry name" value="NOB1_Zf-like_sf"/>
</dbReference>
<dbReference type="InterPro" id="IPR033411">
    <property type="entry name" value="Ribonuclease_PIN"/>
</dbReference>
<dbReference type="CDD" id="cd09876">
    <property type="entry name" value="PIN_Nob1-like"/>
    <property type="match status" value="1"/>
</dbReference>
<dbReference type="EMBL" id="JBCLYO010000003">
    <property type="protein sequence ID" value="KAL0092044.1"/>
    <property type="molecule type" value="Genomic_DNA"/>
</dbReference>
<dbReference type="SUPFAM" id="SSF144206">
    <property type="entry name" value="NOB1 zinc finger-like"/>
    <property type="match status" value="1"/>
</dbReference>
<keyword evidence="5 7" id="KW-0862">Zinc</keyword>
<comment type="subcellular location">
    <subcellularLocation>
        <location evidence="7">Nucleus</location>
        <location evidence="7">Nucleolus</location>
    </subcellularLocation>
</comment>
<feature type="region of interest" description="Disordered" evidence="8">
    <location>
        <begin position="118"/>
        <end position="217"/>
    </location>
</feature>
<feature type="compositionally biased region" description="Basic and acidic residues" evidence="8">
    <location>
        <begin position="118"/>
        <end position="127"/>
    </location>
</feature>
<comment type="caution">
    <text evidence="11">The sequence shown here is derived from an EMBL/GenBank/DDBJ whole genome shotgun (WGS) entry which is preliminary data.</text>
</comment>
<name>A0ABR3B8Q4_PHYBL</name>
<dbReference type="Pfam" id="PF08772">
    <property type="entry name" value="Zn_ribbon_NOB1"/>
    <property type="match status" value="1"/>
</dbReference>
<evidence type="ECO:0000313" key="12">
    <source>
        <dbReference type="Proteomes" id="UP001448207"/>
    </source>
</evidence>